<sequence>MGQIKYWQAINSALAEEMERDSSVCVIGEDVGEPGGPFGATVKLLDRFGEWRVRDTPISEAAIVGTALGAAMTGLRPVAEVMFMDFMPLAMDQLVNQAAKISYMSGGSYKAPMVVRTLSGAGRGTGPQHSQSFEGWLGNVPGLKVVWGSNPADAKGLLKAAIRDDNPVVVIESLSLWSMRGEVPEDPEVIVPIGKASVARPGSHVTVVSWGAAVHRVLAAAEQLAPQVEVEVIDLRTISPVDEETVLESVARTGRLVIVHDSPSPYGPGAEIAALAADKAFFDLKAPVQRVTPPFAPTPFPPNLEAAFFPQAEEIVRAIELVLKGVAQ</sequence>
<dbReference type="GO" id="GO:0000287">
    <property type="term" value="F:magnesium ion binding"/>
    <property type="evidence" value="ECO:0007669"/>
    <property type="project" value="UniProtKB-ARBA"/>
</dbReference>
<feature type="domain" description="Transketolase-like pyrimidine-binding" evidence="4">
    <location>
        <begin position="4"/>
        <end position="178"/>
    </location>
</feature>
<dbReference type="Gene3D" id="3.40.50.920">
    <property type="match status" value="1"/>
</dbReference>
<keyword evidence="6" id="KW-1185">Reference proteome</keyword>
<proteinExistence type="predicted"/>
<keyword evidence="2 5" id="KW-0560">Oxidoreductase</keyword>
<dbReference type="FunFam" id="3.40.50.970:FF:000001">
    <property type="entry name" value="Pyruvate dehydrogenase E1 beta subunit"/>
    <property type="match status" value="1"/>
</dbReference>
<evidence type="ECO:0000256" key="1">
    <source>
        <dbReference type="ARBA" id="ARBA00001964"/>
    </source>
</evidence>
<dbReference type="InterPro" id="IPR029061">
    <property type="entry name" value="THDP-binding"/>
</dbReference>
<dbReference type="Gene3D" id="3.40.50.970">
    <property type="match status" value="1"/>
</dbReference>
<dbReference type="SUPFAM" id="SSF52518">
    <property type="entry name" value="Thiamin diphosphate-binding fold (THDP-binding)"/>
    <property type="match status" value="1"/>
</dbReference>
<protein>
    <submittedName>
        <fullName evidence="5">Transketolase central region</fullName>
        <ecNumber evidence="5">1.2.4.1</ecNumber>
    </submittedName>
</protein>
<dbReference type="Pfam" id="PF02780">
    <property type="entry name" value="Transketolase_C"/>
    <property type="match status" value="1"/>
</dbReference>
<evidence type="ECO:0000259" key="4">
    <source>
        <dbReference type="SMART" id="SM00861"/>
    </source>
</evidence>
<dbReference type="RefSeq" id="WP_013493935.1">
    <property type="nucleotide sequence ID" value="NC_014830.1"/>
</dbReference>
<gene>
    <name evidence="5" type="ordered locus">Intca_3138</name>
</gene>
<dbReference type="PANTHER" id="PTHR43257">
    <property type="entry name" value="PYRUVATE DEHYDROGENASE E1 COMPONENT BETA SUBUNIT"/>
    <property type="match status" value="1"/>
</dbReference>
<dbReference type="KEGG" id="ica:Intca_3138"/>
<dbReference type="FunFam" id="3.40.50.920:FF:000001">
    <property type="entry name" value="Pyruvate dehydrogenase E1 beta subunit"/>
    <property type="match status" value="1"/>
</dbReference>
<comment type="cofactor">
    <cofactor evidence="1">
        <name>thiamine diphosphate</name>
        <dbReference type="ChEBI" id="CHEBI:58937"/>
    </cofactor>
</comment>
<dbReference type="NCBIfam" id="NF006667">
    <property type="entry name" value="PRK09212.1"/>
    <property type="match status" value="1"/>
</dbReference>
<reference evidence="5 6" key="1">
    <citation type="journal article" date="2010" name="Stand. Genomic Sci.">
        <title>Complete genome sequence of Intrasporangium calvum type strain (7 KIP).</title>
        <authorList>
            <person name="Del Rio T.G."/>
            <person name="Chertkov O."/>
            <person name="Yasawong M."/>
            <person name="Lucas S."/>
            <person name="Deshpande S."/>
            <person name="Cheng J.F."/>
            <person name="Detter C."/>
            <person name="Tapia R."/>
            <person name="Han C."/>
            <person name="Goodwin L."/>
            <person name="Pitluck S."/>
            <person name="Liolios K."/>
            <person name="Ivanova N."/>
            <person name="Mavromatis K."/>
            <person name="Pati A."/>
            <person name="Chen A."/>
            <person name="Palaniappan K."/>
            <person name="Land M."/>
            <person name="Hauser L."/>
            <person name="Chang Y.J."/>
            <person name="Jeffries C.D."/>
            <person name="Rohde M."/>
            <person name="Pukall R."/>
            <person name="Sikorski J."/>
            <person name="Goker M."/>
            <person name="Woyke T."/>
            <person name="Bristow J."/>
            <person name="Eisen J.A."/>
            <person name="Markowitz V."/>
            <person name="Hugenholtz P."/>
            <person name="Kyrpides N.C."/>
            <person name="Klenk H.P."/>
            <person name="Lapidus A."/>
        </authorList>
    </citation>
    <scope>NUCLEOTIDE SEQUENCE [LARGE SCALE GENOMIC DNA]</scope>
    <source>
        <strain evidence="6">ATCC 23552 / DSM 43043 / JCM 3097 / NBRC 12989 / 7 KIP</strain>
    </source>
</reference>
<dbReference type="CDD" id="cd07036">
    <property type="entry name" value="TPP_PYR_E1-PDHc-beta_like"/>
    <property type="match status" value="1"/>
</dbReference>
<dbReference type="SUPFAM" id="SSF52922">
    <property type="entry name" value="TK C-terminal domain-like"/>
    <property type="match status" value="1"/>
</dbReference>
<evidence type="ECO:0000256" key="3">
    <source>
        <dbReference type="ARBA" id="ARBA00023052"/>
    </source>
</evidence>
<dbReference type="HOGENOM" id="CLU_012907_1_0_11"/>
<dbReference type="Proteomes" id="UP000008914">
    <property type="component" value="Chromosome"/>
</dbReference>
<organism evidence="5 6">
    <name type="scientific">Intrasporangium calvum (strain ATCC 23552 / DSM 43043 / JCM 3097 / NBRC 12989 / NCIMB 10167 / NRRL B-3866 / 7 KIP)</name>
    <dbReference type="NCBI Taxonomy" id="710696"/>
    <lineage>
        <taxon>Bacteria</taxon>
        <taxon>Bacillati</taxon>
        <taxon>Actinomycetota</taxon>
        <taxon>Actinomycetes</taxon>
        <taxon>Micrococcales</taxon>
        <taxon>Intrasporangiaceae</taxon>
        <taxon>Intrasporangium</taxon>
    </lineage>
</organism>
<dbReference type="Pfam" id="PF02779">
    <property type="entry name" value="Transket_pyr"/>
    <property type="match status" value="1"/>
</dbReference>
<dbReference type="InterPro" id="IPR009014">
    <property type="entry name" value="Transketo_C/PFOR_II"/>
</dbReference>
<evidence type="ECO:0000313" key="5">
    <source>
        <dbReference type="EMBL" id="ADU49623.1"/>
    </source>
</evidence>
<dbReference type="AlphaFoldDB" id="E6SCL9"/>
<dbReference type="eggNOG" id="COG0022">
    <property type="taxonomic scope" value="Bacteria"/>
</dbReference>
<keyword evidence="3" id="KW-0786">Thiamine pyrophosphate</keyword>
<dbReference type="PANTHER" id="PTHR43257:SF2">
    <property type="entry name" value="PYRUVATE DEHYDROGENASE E1 COMPONENT SUBUNIT BETA"/>
    <property type="match status" value="1"/>
</dbReference>
<accession>E6SCL9</accession>
<dbReference type="GO" id="GO:0004739">
    <property type="term" value="F:pyruvate dehydrogenase (acetyl-transferring) activity"/>
    <property type="evidence" value="ECO:0007669"/>
    <property type="project" value="UniProtKB-EC"/>
</dbReference>
<dbReference type="EMBL" id="CP002343">
    <property type="protein sequence ID" value="ADU49623.1"/>
    <property type="molecule type" value="Genomic_DNA"/>
</dbReference>
<evidence type="ECO:0000313" key="6">
    <source>
        <dbReference type="Proteomes" id="UP000008914"/>
    </source>
</evidence>
<dbReference type="InterPro" id="IPR033248">
    <property type="entry name" value="Transketolase_C"/>
</dbReference>
<dbReference type="EC" id="1.2.4.1" evidence="5"/>
<dbReference type="SMART" id="SM00861">
    <property type="entry name" value="Transket_pyr"/>
    <property type="match status" value="1"/>
</dbReference>
<dbReference type="InterPro" id="IPR005475">
    <property type="entry name" value="Transketolase-like_Pyr-bd"/>
</dbReference>
<name>E6SCL9_INTC7</name>
<dbReference type="OrthoDB" id="3457658at2"/>
<dbReference type="STRING" id="710696.Intca_3138"/>
<evidence type="ECO:0000256" key="2">
    <source>
        <dbReference type="ARBA" id="ARBA00023002"/>
    </source>
</evidence>